<dbReference type="SUPFAM" id="SSF56112">
    <property type="entry name" value="Protein kinase-like (PK-like)"/>
    <property type="match status" value="1"/>
</dbReference>
<dbReference type="AlphaFoldDB" id="H3C0T1"/>
<keyword evidence="2" id="KW-0808">Transferase</keyword>
<accession>H3C0T1</accession>
<organism evidence="8 9">
    <name type="scientific">Tetraodon nigroviridis</name>
    <name type="common">Spotted green pufferfish</name>
    <name type="synonym">Chelonodon nigroviridis</name>
    <dbReference type="NCBI Taxonomy" id="99883"/>
    <lineage>
        <taxon>Eukaryota</taxon>
        <taxon>Metazoa</taxon>
        <taxon>Chordata</taxon>
        <taxon>Craniata</taxon>
        <taxon>Vertebrata</taxon>
        <taxon>Euteleostomi</taxon>
        <taxon>Actinopterygii</taxon>
        <taxon>Neopterygii</taxon>
        <taxon>Teleostei</taxon>
        <taxon>Neoteleostei</taxon>
        <taxon>Acanthomorphata</taxon>
        <taxon>Eupercaria</taxon>
        <taxon>Tetraodontiformes</taxon>
        <taxon>Tetradontoidea</taxon>
        <taxon>Tetraodontidae</taxon>
        <taxon>Tetraodon</taxon>
    </lineage>
</organism>
<dbReference type="GO" id="GO:0016605">
    <property type="term" value="C:PML body"/>
    <property type="evidence" value="ECO:0007669"/>
    <property type="project" value="TreeGrafter"/>
</dbReference>
<evidence type="ECO:0000313" key="8">
    <source>
        <dbReference type="Ensembl" id="ENSTNIP00000001847.1"/>
    </source>
</evidence>
<dbReference type="InterPro" id="IPR011009">
    <property type="entry name" value="Kinase-like_dom_sf"/>
</dbReference>
<dbReference type="PROSITE" id="PS50011">
    <property type="entry name" value="PROTEIN_KINASE_DOM"/>
    <property type="match status" value="1"/>
</dbReference>
<dbReference type="GO" id="GO:0045944">
    <property type="term" value="P:positive regulation of transcription by RNA polymerase II"/>
    <property type="evidence" value="ECO:0007669"/>
    <property type="project" value="TreeGrafter"/>
</dbReference>
<dbReference type="InParanoid" id="H3C0T1"/>
<dbReference type="PROSITE" id="PS00107">
    <property type="entry name" value="PROTEIN_KINASE_ATP"/>
    <property type="match status" value="1"/>
</dbReference>
<evidence type="ECO:0000256" key="5">
    <source>
        <dbReference type="ARBA" id="ARBA00022840"/>
    </source>
</evidence>
<dbReference type="Pfam" id="PF00069">
    <property type="entry name" value="Pkinase"/>
    <property type="match status" value="2"/>
</dbReference>
<dbReference type="STRING" id="99883.ENSTNIP00000001847"/>
<reference evidence="9" key="1">
    <citation type="journal article" date="2004" name="Nature">
        <title>Genome duplication in the teleost fish Tetraodon nigroviridis reveals the early vertebrate proto-karyotype.</title>
        <authorList>
            <person name="Jaillon O."/>
            <person name="Aury J.-M."/>
            <person name="Brunet F."/>
            <person name="Petit J.-L."/>
            <person name="Stange-Thomann N."/>
            <person name="Mauceli E."/>
            <person name="Bouneau L."/>
            <person name="Fischer C."/>
            <person name="Ozouf-Costaz C."/>
            <person name="Bernot A."/>
            <person name="Nicaud S."/>
            <person name="Jaffe D."/>
            <person name="Fisher S."/>
            <person name="Lutfalla G."/>
            <person name="Dossat C."/>
            <person name="Segurens B."/>
            <person name="Dasilva C."/>
            <person name="Salanoubat M."/>
            <person name="Levy M."/>
            <person name="Boudet N."/>
            <person name="Castellano S."/>
            <person name="Anthouard V."/>
            <person name="Jubin C."/>
            <person name="Castelli V."/>
            <person name="Katinka M."/>
            <person name="Vacherie B."/>
            <person name="Biemont C."/>
            <person name="Skalli Z."/>
            <person name="Cattolico L."/>
            <person name="Poulain J."/>
            <person name="De Berardinis V."/>
            <person name="Cruaud C."/>
            <person name="Duprat S."/>
            <person name="Brottier P."/>
            <person name="Coutanceau J.-P."/>
            <person name="Gouzy J."/>
            <person name="Parra G."/>
            <person name="Lardier G."/>
            <person name="Chapple C."/>
            <person name="McKernan K.J."/>
            <person name="McEwan P."/>
            <person name="Bosak S."/>
            <person name="Kellis M."/>
            <person name="Volff J.-N."/>
            <person name="Guigo R."/>
            <person name="Zody M.C."/>
            <person name="Mesirov J."/>
            <person name="Lindblad-Toh K."/>
            <person name="Birren B."/>
            <person name="Nusbaum C."/>
            <person name="Kahn D."/>
            <person name="Robinson-Rechavi M."/>
            <person name="Laudet V."/>
            <person name="Schachter V."/>
            <person name="Quetier F."/>
            <person name="Saurin W."/>
            <person name="Scarpelli C."/>
            <person name="Wincker P."/>
            <person name="Lander E.S."/>
            <person name="Weissenbach J."/>
            <person name="Roest Crollius H."/>
        </authorList>
    </citation>
    <scope>NUCLEOTIDE SEQUENCE [LARGE SCALE GENOMIC DNA]</scope>
</reference>
<dbReference type="GO" id="GO:0004713">
    <property type="term" value="F:protein tyrosine kinase activity"/>
    <property type="evidence" value="ECO:0007669"/>
    <property type="project" value="TreeGrafter"/>
</dbReference>
<dbReference type="Ensembl" id="ENSTNIT00000002857.1">
    <property type="protein sequence ID" value="ENSTNIP00000001847.1"/>
    <property type="gene ID" value="ENSTNIG00000014832.1"/>
</dbReference>
<name>H3C0T1_TETNG</name>
<evidence type="ECO:0000256" key="2">
    <source>
        <dbReference type="ARBA" id="ARBA00022679"/>
    </source>
</evidence>
<dbReference type="InterPro" id="IPR017441">
    <property type="entry name" value="Protein_kinase_ATP_BS"/>
</dbReference>
<sequence length="283" mass="32742">MWLCFPVVSAQHNFHTSEQILPNSCVLIFPMFLFNTVKVGDILPSLTTDYLVLKTIGEGVYGEVLECLDIKNQKIVAVKILKYPNARQNAKHEMSFLKIISPLNHKNLVKFFERFKYKRQECLVFEMLYRNLQYFIIVNPDRIPLNKIRAIAKQLFMAMEALSTVVQPIGFRAPEILLGLPYTNAIDMWGVGCVLANLYLRFFLFNADTDYEMMRQVVQLLGQPEDGLLHAGIYTKKYFIKVKRTNGSTWRLKDQSSLSSLSEKTAEVYNESNKNTRQNFKDC</sequence>
<dbReference type="GO" id="GO:0004674">
    <property type="term" value="F:protein serine/threonine kinase activity"/>
    <property type="evidence" value="ECO:0007669"/>
    <property type="project" value="UniProtKB-KW"/>
</dbReference>
<dbReference type="GO" id="GO:0042771">
    <property type="term" value="P:intrinsic apoptotic signaling pathway in response to DNA damage by p53 class mediator"/>
    <property type="evidence" value="ECO:0007669"/>
    <property type="project" value="TreeGrafter"/>
</dbReference>
<keyword evidence="4" id="KW-0418">Kinase</keyword>
<dbReference type="GO" id="GO:0005737">
    <property type="term" value="C:cytoplasm"/>
    <property type="evidence" value="ECO:0007669"/>
    <property type="project" value="TreeGrafter"/>
</dbReference>
<keyword evidence="5 6" id="KW-0067">ATP-binding</keyword>
<evidence type="ECO:0000256" key="6">
    <source>
        <dbReference type="PROSITE-ProRule" id="PRU10141"/>
    </source>
</evidence>
<feature type="binding site" evidence="6">
    <location>
        <position position="79"/>
    </location>
    <ligand>
        <name>ATP</name>
        <dbReference type="ChEBI" id="CHEBI:30616"/>
    </ligand>
</feature>
<proteinExistence type="predicted"/>
<evidence type="ECO:0000256" key="4">
    <source>
        <dbReference type="ARBA" id="ARBA00022777"/>
    </source>
</evidence>
<dbReference type="PANTHER" id="PTHR24058">
    <property type="entry name" value="DUAL SPECIFICITY PROTEIN KINASE"/>
    <property type="match status" value="1"/>
</dbReference>
<evidence type="ECO:0000256" key="1">
    <source>
        <dbReference type="ARBA" id="ARBA00022527"/>
    </source>
</evidence>
<dbReference type="OMA" id="HITHGNI"/>
<dbReference type="SMART" id="SM00220">
    <property type="entry name" value="S_TKc"/>
    <property type="match status" value="1"/>
</dbReference>
<keyword evidence="9" id="KW-1185">Reference proteome</keyword>
<evidence type="ECO:0000256" key="3">
    <source>
        <dbReference type="ARBA" id="ARBA00022741"/>
    </source>
</evidence>
<evidence type="ECO:0000313" key="9">
    <source>
        <dbReference type="Proteomes" id="UP000007303"/>
    </source>
</evidence>
<dbReference type="InterPro" id="IPR050494">
    <property type="entry name" value="Ser_Thr_dual-spec_kinase"/>
</dbReference>
<dbReference type="Gene3D" id="3.30.200.20">
    <property type="entry name" value="Phosphorylase Kinase, domain 1"/>
    <property type="match status" value="1"/>
</dbReference>
<dbReference type="GO" id="GO:0005524">
    <property type="term" value="F:ATP binding"/>
    <property type="evidence" value="ECO:0007669"/>
    <property type="project" value="UniProtKB-UniRule"/>
</dbReference>
<keyword evidence="1" id="KW-0723">Serine/threonine-protein kinase</keyword>
<dbReference type="GO" id="GO:0046332">
    <property type="term" value="F:SMAD binding"/>
    <property type="evidence" value="ECO:0007669"/>
    <property type="project" value="TreeGrafter"/>
</dbReference>
<dbReference type="GO" id="GO:0007224">
    <property type="term" value="P:smoothened signaling pathway"/>
    <property type="evidence" value="ECO:0007669"/>
    <property type="project" value="TreeGrafter"/>
</dbReference>
<dbReference type="GeneTree" id="ENSGT00940000174653"/>
<feature type="domain" description="Protein kinase" evidence="7">
    <location>
        <begin position="50"/>
        <end position="283"/>
    </location>
</feature>
<dbReference type="Proteomes" id="UP000007303">
    <property type="component" value="Unassembled WGS sequence"/>
</dbReference>
<dbReference type="InterPro" id="IPR000719">
    <property type="entry name" value="Prot_kinase_dom"/>
</dbReference>
<reference evidence="8" key="2">
    <citation type="submission" date="2025-08" db="UniProtKB">
        <authorList>
            <consortium name="Ensembl"/>
        </authorList>
    </citation>
    <scope>IDENTIFICATION</scope>
</reference>
<dbReference type="GO" id="GO:0003713">
    <property type="term" value="F:transcription coactivator activity"/>
    <property type="evidence" value="ECO:0007669"/>
    <property type="project" value="TreeGrafter"/>
</dbReference>
<protein>
    <recommendedName>
        <fullName evidence="7">Protein kinase domain-containing protein</fullName>
    </recommendedName>
</protein>
<dbReference type="GO" id="GO:0003714">
    <property type="term" value="F:transcription corepressor activity"/>
    <property type="evidence" value="ECO:0007669"/>
    <property type="project" value="TreeGrafter"/>
</dbReference>
<dbReference type="PANTHER" id="PTHR24058:SF53">
    <property type="entry name" value="HOMEODOMAIN-INTERACTING PROTEIN KINASE 2"/>
    <property type="match status" value="1"/>
</dbReference>
<reference evidence="8" key="3">
    <citation type="submission" date="2025-09" db="UniProtKB">
        <authorList>
            <consortium name="Ensembl"/>
        </authorList>
    </citation>
    <scope>IDENTIFICATION</scope>
</reference>
<keyword evidence="3 6" id="KW-0547">Nucleotide-binding</keyword>
<evidence type="ECO:0000259" key="7">
    <source>
        <dbReference type="PROSITE" id="PS50011"/>
    </source>
</evidence>
<dbReference type="Gene3D" id="1.10.510.10">
    <property type="entry name" value="Transferase(Phosphotransferase) domain 1"/>
    <property type="match status" value="2"/>
</dbReference>